<dbReference type="InterPro" id="IPR011598">
    <property type="entry name" value="bHLH_dom"/>
</dbReference>
<dbReference type="KEGG" id="char:116217963"/>
<proteinExistence type="predicted"/>
<protein>
    <submittedName>
        <fullName evidence="8">Transcription factor HES-5-like</fullName>
    </submittedName>
</protein>
<evidence type="ECO:0000256" key="2">
    <source>
        <dbReference type="ARBA" id="ARBA00022491"/>
    </source>
</evidence>
<evidence type="ECO:0000256" key="1">
    <source>
        <dbReference type="ARBA" id="ARBA00004123"/>
    </source>
</evidence>
<name>A0A6P8ED58_CLUHA</name>
<dbReference type="Proteomes" id="UP000515152">
    <property type="component" value="Chromosome 20"/>
</dbReference>
<dbReference type="GeneID" id="116217963"/>
<evidence type="ECO:0000256" key="5">
    <source>
        <dbReference type="ARBA" id="ARBA00023242"/>
    </source>
</evidence>
<dbReference type="OrthoDB" id="8930573at2759"/>
<dbReference type="InterPro" id="IPR050370">
    <property type="entry name" value="HES_HEY"/>
</dbReference>
<keyword evidence="5" id="KW-0539">Nucleus</keyword>
<evidence type="ECO:0000259" key="6">
    <source>
        <dbReference type="PROSITE" id="PS50888"/>
    </source>
</evidence>
<dbReference type="SMART" id="SM00353">
    <property type="entry name" value="HLH"/>
    <property type="match status" value="1"/>
</dbReference>
<evidence type="ECO:0000256" key="4">
    <source>
        <dbReference type="ARBA" id="ARBA00023163"/>
    </source>
</evidence>
<dbReference type="AlphaFoldDB" id="A0A6P8ED58"/>
<organism evidence="7 8">
    <name type="scientific">Clupea harengus</name>
    <name type="common">Atlantic herring</name>
    <dbReference type="NCBI Taxonomy" id="7950"/>
    <lineage>
        <taxon>Eukaryota</taxon>
        <taxon>Metazoa</taxon>
        <taxon>Chordata</taxon>
        <taxon>Craniata</taxon>
        <taxon>Vertebrata</taxon>
        <taxon>Euteleostomi</taxon>
        <taxon>Actinopterygii</taxon>
        <taxon>Neopterygii</taxon>
        <taxon>Teleostei</taxon>
        <taxon>Clupei</taxon>
        <taxon>Clupeiformes</taxon>
        <taxon>Clupeoidei</taxon>
        <taxon>Clupeidae</taxon>
        <taxon>Clupea</taxon>
    </lineage>
</organism>
<evidence type="ECO:0000313" key="7">
    <source>
        <dbReference type="Proteomes" id="UP000515152"/>
    </source>
</evidence>
<evidence type="ECO:0000256" key="3">
    <source>
        <dbReference type="ARBA" id="ARBA00023015"/>
    </source>
</evidence>
<gene>
    <name evidence="8" type="primary">LOC116217963</name>
</gene>
<feature type="domain" description="BHLH" evidence="6">
    <location>
        <begin position="15"/>
        <end position="72"/>
    </location>
</feature>
<keyword evidence="2" id="KW-0678">Repressor</keyword>
<dbReference type="InterPro" id="IPR036638">
    <property type="entry name" value="HLH_DNA-bd_sf"/>
</dbReference>
<dbReference type="PANTHER" id="PTHR10985">
    <property type="entry name" value="BASIC HELIX-LOOP-HELIX TRANSCRIPTION FACTOR, HES-RELATED"/>
    <property type="match status" value="1"/>
</dbReference>
<evidence type="ECO:0000313" key="8">
    <source>
        <dbReference type="RefSeq" id="XP_031413813.1"/>
    </source>
</evidence>
<keyword evidence="3" id="KW-0805">Transcription regulation</keyword>
<dbReference type="PROSITE" id="PS50888">
    <property type="entry name" value="BHLH"/>
    <property type="match status" value="1"/>
</dbReference>
<keyword evidence="4" id="KW-0804">Transcription</keyword>
<dbReference type="GO" id="GO:0046983">
    <property type="term" value="F:protein dimerization activity"/>
    <property type="evidence" value="ECO:0007669"/>
    <property type="project" value="InterPro"/>
</dbReference>
<reference evidence="8" key="1">
    <citation type="submission" date="2025-08" db="UniProtKB">
        <authorList>
            <consortium name="RefSeq"/>
        </authorList>
    </citation>
    <scope>IDENTIFICATION</scope>
</reference>
<dbReference type="Pfam" id="PF00010">
    <property type="entry name" value="HLH"/>
    <property type="match status" value="1"/>
</dbReference>
<dbReference type="RefSeq" id="XP_031413813.1">
    <property type="nucleotide sequence ID" value="XM_031557953.2"/>
</dbReference>
<keyword evidence="7" id="KW-1185">Reference proteome</keyword>
<dbReference type="GO" id="GO:0005634">
    <property type="term" value="C:nucleus"/>
    <property type="evidence" value="ECO:0007669"/>
    <property type="project" value="UniProtKB-SubCell"/>
</dbReference>
<sequence length="194" mass="21760">MKSISVHGTSRAKAYRKLLKPEVERFRRERMNSSLESLRAMLLHWPQHQGLASKRVEKAEILEQAVTFLKGYGDKRGGGEEQTFQDGYTTCLQKAADFLRNSGQNGDQSGDEAQRRTFAVQLTHLDRCTATPVPTLSLTRCGAPPKLIQYQQPGLLALQGQRHSSKAKLSPRAHSAKIMSPPLINSQALWRPWP</sequence>
<dbReference type="SUPFAM" id="SSF47459">
    <property type="entry name" value="HLH, helix-loop-helix DNA-binding domain"/>
    <property type="match status" value="1"/>
</dbReference>
<accession>A0A6P8ED58</accession>
<dbReference type="Gene3D" id="4.10.280.10">
    <property type="entry name" value="Helix-loop-helix DNA-binding domain"/>
    <property type="match status" value="1"/>
</dbReference>
<comment type="subcellular location">
    <subcellularLocation>
        <location evidence="1">Nucleus</location>
    </subcellularLocation>
</comment>